<keyword evidence="2" id="KW-0812">Transmembrane</keyword>
<proteinExistence type="predicted"/>
<feature type="region of interest" description="Disordered" evidence="1">
    <location>
        <begin position="379"/>
        <end position="409"/>
    </location>
</feature>
<dbReference type="WBParaSite" id="Gr19_v10_g11884.t2">
    <property type="protein sequence ID" value="Gr19_v10_g11884.t2"/>
    <property type="gene ID" value="Gr19_v10_g11884"/>
</dbReference>
<keyword evidence="2" id="KW-0472">Membrane</keyword>
<reference evidence="4" key="1">
    <citation type="submission" date="2022-11" db="UniProtKB">
        <authorList>
            <consortium name="WormBaseParasite"/>
        </authorList>
    </citation>
    <scope>IDENTIFICATION</scope>
</reference>
<evidence type="ECO:0000313" key="4">
    <source>
        <dbReference type="WBParaSite" id="Gr19_v10_g11884.t2"/>
    </source>
</evidence>
<accession>A0A914GWN8</accession>
<keyword evidence="3" id="KW-1185">Reference proteome</keyword>
<dbReference type="AlphaFoldDB" id="A0A914GWN8"/>
<dbReference type="Proteomes" id="UP000887572">
    <property type="component" value="Unplaced"/>
</dbReference>
<protein>
    <submittedName>
        <fullName evidence="4">Transmembrane protein</fullName>
    </submittedName>
</protein>
<organism evidence="3 4">
    <name type="scientific">Globodera rostochiensis</name>
    <name type="common">Golden nematode worm</name>
    <name type="synonym">Heterodera rostochiensis</name>
    <dbReference type="NCBI Taxonomy" id="31243"/>
    <lineage>
        <taxon>Eukaryota</taxon>
        <taxon>Metazoa</taxon>
        <taxon>Ecdysozoa</taxon>
        <taxon>Nematoda</taxon>
        <taxon>Chromadorea</taxon>
        <taxon>Rhabditida</taxon>
        <taxon>Tylenchina</taxon>
        <taxon>Tylenchomorpha</taxon>
        <taxon>Tylenchoidea</taxon>
        <taxon>Heteroderidae</taxon>
        <taxon>Heteroderinae</taxon>
        <taxon>Globodera</taxon>
    </lineage>
</organism>
<evidence type="ECO:0000256" key="2">
    <source>
        <dbReference type="SAM" id="Phobius"/>
    </source>
</evidence>
<keyword evidence="2" id="KW-1133">Transmembrane helix</keyword>
<name>A0A914GWN8_GLORO</name>
<feature type="transmembrane region" description="Helical" evidence="2">
    <location>
        <begin position="7"/>
        <end position="27"/>
    </location>
</feature>
<evidence type="ECO:0000313" key="3">
    <source>
        <dbReference type="Proteomes" id="UP000887572"/>
    </source>
</evidence>
<sequence length="435" mass="48029">MICCADLLPLLLHIISLVAAFLAHILFCSIPFSPPALSTSMLPSGNLYRTACAFPSLDDSNGCQRGGLGHEGGFEGGELLNGWFCDPESTVSMSEVFAIDETLRRIYEQNRQNCVCAPPEESIQRLEIENSAQKMIPSGNCWFRFGFAFVPELSPGPDSATAEQCAKNFEIGANNSLEESIEPFGRFLLPEKGNLFDAFSAFADNYARVLRQRWNLGECGEDILLLVVQRPPQKLSAGPLSSAHSRLFGPLPLIFLSFGPSVTRRLHADFGRHAVQNILLEANAQLQRDARPLFKVLSELLLRMETEVLAALAEDFAGSAGDGTRPPLSPTHPRHRHSNTTSRSHVPLWAWAVFGACGIAFGFMALGLFLIRTRTRRSATPAGIKQQQKMVSRRHWREGSQFGKDEQPPPTTYVNLVQLLMPHPKPPPVNMPQQV</sequence>
<feature type="region of interest" description="Disordered" evidence="1">
    <location>
        <begin position="318"/>
        <end position="341"/>
    </location>
</feature>
<evidence type="ECO:0000256" key="1">
    <source>
        <dbReference type="SAM" id="MobiDB-lite"/>
    </source>
</evidence>
<feature type="transmembrane region" description="Helical" evidence="2">
    <location>
        <begin position="348"/>
        <end position="371"/>
    </location>
</feature>